<dbReference type="PANTHER" id="PTHR45661">
    <property type="entry name" value="SURFACE ANTIGEN"/>
    <property type="match status" value="1"/>
</dbReference>
<dbReference type="InterPro" id="IPR015500">
    <property type="entry name" value="Peptidase_S8_subtilisin-rel"/>
</dbReference>
<gene>
    <name evidence="7" type="ORF">IAA48_03270</name>
</gene>
<dbReference type="GO" id="GO:0006508">
    <property type="term" value="P:proteolysis"/>
    <property type="evidence" value="ECO:0007669"/>
    <property type="project" value="UniProtKB-KW"/>
</dbReference>
<dbReference type="InterPro" id="IPR053139">
    <property type="entry name" value="Surface_bspA-like"/>
</dbReference>
<evidence type="ECO:0000313" key="8">
    <source>
        <dbReference type="Proteomes" id="UP000824205"/>
    </source>
</evidence>
<keyword evidence="2 4" id="KW-0378">Hydrolase</keyword>
<evidence type="ECO:0000256" key="5">
    <source>
        <dbReference type="SAM" id="SignalP"/>
    </source>
</evidence>
<name>A0A9D1RD67_9FIRM</name>
<reference evidence="7" key="1">
    <citation type="journal article" date="2021" name="PeerJ">
        <title>Extensive microbial diversity within the chicken gut microbiome revealed by metagenomics and culture.</title>
        <authorList>
            <person name="Gilroy R."/>
            <person name="Ravi A."/>
            <person name="Getino M."/>
            <person name="Pursley I."/>
            <person name="Horton D.L."/>
            <person name="Alikhan N.F."/>
            <person name="Baker D."/>
            <person name="Gharbi K."/>
            <person name="Hall N."/>
            <person name="Watson M."/>
            <person name="Adriaenssens E.M."/>
            <person name="Foster-Nyarko E."/>
            <person name="Jarju S."/>
            <person name="Secka A."/>
            <person name="Antonio M."/>
            <person name="Oren A."/>
            <person name="Chaudhuri R.R."/>
            <person name="La Ragione R."/>
            <person name="Hildebrand F."/>
            <person name="Pallen M.J."/>
        </authorList>
    </citation>
    <scope>NUCLEOTIDE SEQUENCE</scope>
    <source>
        <strain evidence="7">421</strain>
    </source>
</reference>
<evidence type="ECO:0000256" key="4">
    <source>
        <dbReference type="PROSITE-ProRule" id="PRU01240"/>
    </source>
</evidence>
<evidence type="ECO:0000256" key="2">
    <source>
        <dbReference type="ARBA" id="ARBA00022801"/>
    </source>
</evidence>
<feature type="active site" description="Charge relay system" evidence="4">
    <location>
        <position position="190"/>
    </location>
</feature>
<accession>A0A9D1RD67</accession>
<dbReference type="PRINTS" id="PR00723">
    <property type="entry name" value="SUBTILISIN"/>
</dbReference>
<evidence type="ECO:0000259" key="6">
    <source>
        <dbReference type="Pfam" id="PF00082"/>
    </source>
</evidence>
<protein>
    <submittedName>
        <fullName evidence="7">Leucine-rich repeat protein</fullName>
    </submittedName>
</protein>
<evidence type="ECO:0000256" key="3">
    <source>
        <dbReference type="ARBA" id="ARBA00022825"/>
    </source>
</evidence>
<dbReference type="InterPro" id="IPR026876">
    <property type="entry name" value="Fn3_assoc_repeat"/>
</dbReference>
<dbReference type="PROSITE" id="PS51892">
    <property type="entry name" value="SUBTILASE"/>
    <property type="match status" value="1"/>
</dbReference>
<keyword evidence="1 4" id="KW-0645">Protease</keyword>
<evidence type="ECO:0000256" key="1">
    <source>
        <dbReference type="ARBA" id="ARBA00022670"/>
    </source>
</evidence>
<organism evidence="7 8">
    <name type="scientific">Candidatus Eubacterium faecipullorum</name>
    <dbReference type="NCBI Taxonomy" id="2838571"/>
    <lineage>
        <taxon>Bacteria</taxon>
        <taxon>Bacillati</taxon>
        <taxon>Bacillota</taxon>
        <taxon>Clostridia</taxon>
        <taxon>Eubacteriales</taxon>
        <taxon>Eubacteriaceae</taxon>
        <taxon>Eubacterium</taxon>
    </lineage>
</organism>
<dbReference type="InterPro" id="IPR023828">
    <property type="entry name" value="Peptidase_S8_Ser-AS"/>
</dbReference>
<comment type="similarity">
    <text evidence="4">Belongs to the peptidase S8 family.</text>
</comment>
<dbReference type="Gene3D" id="3.80.10.10">
    <property type="entry name" value="Ribonuclease Inhibitor"/>
    <property type="match status" value="3"/>
</dbReference>
<dbReference type="PANTHER" id="PTHR45661:SF3">
    <property type="entry name" value="IG-LIKE DOMAIN-CONTAINING PROTEIN"/>
    <property type="match status" value="1"/>
</dbReference>
<dbReference type="InterPro" id="IPR000209">
    <property type="entry name" value="Peptidase_S8/S53_dom"/>
</dbReference>
<dbReference type="Gene3D" id="3.40.50.200">
    <property type="entry name" value="Peptidase S8/S53 domain"/>
    <property type="match status" value="1"/>
</dbReference>
<feature type="domain" description="Peptidase S8/S53" evidence="6">
    <location>
        <begin position="147"/>
        <end position="373"/>
    </location>
</feature>
<dbReference type="GO" id="GO:0004252">
    <property type="term" value="F:serine-type endopeptidase activity"/>
    <property type="evidence" value="ECO:0007669"/>
    <property type="project" value="UniProtKB-UniRule"/>
</dbReference>
<sequence>MKRTISLLLALTMIVTSLSLAFPVFADTGAQVDTVVDELSELYRDEAEEDKNIEDSAASRVIVKANIEPETYGSAEKINGTNDVYIYQYETAAEAASALEYYDSLSFVEWAETDGIMEGQSLSYGNPMVGGDEAKTYVADHNVELNDVNVALVDSGVLFSNSMFDGRVTDSGVNLSDSGTEGSALDDNGHGSHIASIIVDNTPDNVHITVYKALNQYLQGTNLAVATGINMAVEDGADIISLSTSSSTESEVIIEAVKNAYANGVIIVNSAGNNSDDVANYYPSSMDEVFTVGSIDALGNRAFFSNFGEEIDFVAPGHKIEMSGFFDVIDQNKGTDSGTSFSVPYVVAAAAMVLSVDPDLGIVEVKQRLIDSCIPMESLKYNDGFHEVQEYDPDTATYIAVSDPKTDEECFGNGMPQILRAMQITENNSPVKISVQSGSYHEAFELTLTADEGSDIYYSTEEVYPSTENATLYTGPIEVSETMSIRAIAVSDEKSKSTPVACEYLMSYYADEDDFEIDNRGYITNYTGNLSEMVVPETINGTTVKGVAEQGLSVDSLKTVIFPDTVEELEDRAMQFAMLNILIGHGIRIMGNEVCWSGKIVILDTPNLEKMGESAIPAYKGRVLNLPKLTEAGDFVFADCHNLKEANLPSLKKVPHEFFYDCYVLRTVHLDSAEYIDTDAFANCYRLKNIYAPNLKDLTNERTASDGTFYRCFNITEVNFPNVESISPKCFNECNNLVSVSFKSAVTIDIFAFLNCYNLENIYFPNAEKIGYGTFYFCNSIKEMVFPKLREFGDLAFANCQKLASFIAPKLEKLGEYAFTNYSDFGGEWGDTPNFKTLIVPNVETVDDYAFAYLSGLTEVDLPSLKTIGENAFYESGVNYLYAPELETAESLPVAENAVVVVSDKLTSCTFEPTDKSLTIQGVKDSYSQEYADLNGLEFIDVNAMGGSIRVTDAGLRFGYSFYDTQKKEVEEYGFVYAAGEQDRNELTVEQIDNESVLQLVAYNRLTHEDETTTFNLVFTDIPQASYDTEVTARAYVKIDGKYFYSDVTTRSFNQVANAVLADDEIDRNTKNALTRLYEEV</sequence>
<feature type="chain" id="PRO_5039526260" evidence="5">
    <location>
        <begin position="27"/>
        <end position="1081"/>
    </location>
</feature>
<feature type="active site" description="Charge relay system" evidence="4">
    <location>
        <position position="154"/>
    </location>
</feature>
<comment type="caution">
    <text evidence="7">The sequence shown here is derived from an EMBL/GenBank/DDBJ whole genome shotgun (WGS) entry which is preliminary data.</text>
</comment>
<keyword evidence="5" id="KW-0732">Signal</keyword>
<dbReference type="InterPro" id="IPR032675">
    <property type="entry name" value="LRR_dom_sf"/>
</dbReference>
<proteinExistence type="inferred from homology"/>
<dbReference type="SUPFAM" id="SSF52743">
    <property type="entry name" value="Subtilisin-like"/>
    <property type="match status" value="1"/>
</dbReference>
<dbReference type="Pfam" id="PF13306">
    <property type="entry name" value="LRR_5"/>
    <property type="match status" value="3"/>
</dbReference>
<feature type="signal peptide" evidence="5">
    <location>
        <begin position="1"/>
        <end position="26"/>
    </location>
</feature>
<reference evidence="7" key="2">
    <citation type="submission" date="2021-04" db="EMBL/GenBank/DDBJ databases">
        <authorList>
            <person name="Gilroy R."/>
        </authorList>
    </citation>
    <scope>NUCLEOTIDE SEQUENCE</scope>
    <source>
        <strain evidence="7">421</strain>
    </source>
</reference>
<dbReference type="EMBL" id="DXGE01000012">
    <property type="protein sequence ID" value="HIW85494.1"/>
    <property type="molecule type" value="Genomic_DNA"/>
</dbReference>
<evidence type="ECO:0000313" key="7">
    <source>
        <dbReference type="EMBL" id="HIW85494.1"/>
    </source>
</evidence>
<feature type="active site" description="Charge relay system" evidence="4">
    <location>
        <position position="340"/>
    </location>
</feature>
<dbReference type="PROSITE" id="PS00138">
    <property type="entry name" value="SUBTILASE_SER"/>
    <property type="match status" value="1"/>
</dbReference>
<dbReference type="InterPro" id="IPR036852">
    <property type="entry name" value="Peptidase_S8/S53_dom_sf"/>
</dbReference>
<dbReference type="Proteomes" id="UP000824205">
    <property type="component" value="Unassembled WGS sequence"/>
</dbReference>
<dbReference type="InterPro" id="IPR026906">
    <property type="entry name" value="LRR_5"/>
</dbReference>
<dbReference type="AlphaFoldDB" id="A0A9D1RD67"/>
<dbReference type="Pfam" id="PF13287">
    <property type="entry name" value="Fn3_assoc"/>
    <property type="match status" value="1"/>
</dbReference>
<dbReference type="SUPFAM" id="SSF52058">
    <property type="entry name" value="L domain-like"/>
    <property type="match status" value="1"/>
</dbReference>
<keyword evidence="3 4" id="KW-0720">Serine protease</keyword>
<dbReference type="Pfam" id="PF00082">
    <property type="entry name" value="Peptidase_S8"/>
    <property type="match status" value="1"/>
</dbReference>